<accession>A0ACC4E4H0</accession>
<dbReference type="Proteomes" id="UP001638806">
    <property type="component" value="Unassembled WGS sequence"/>
</dbReference>
<sequence>MSFDATLDKAVQDGVIPGAVLLAMDRSGTCHLTTTNYYAIPALRLALTQMATRETQLQKVLGRRTLKPGVEDPLRLDTVFTVASMTKLLTTLCVLQLSERGVIALDDDVSEHLPILAKQPVLTGFADDGSPTLEKRDRPLTARHLLTHSSGAGYLFLDPRLKQYVEHTKPKKPSGTIDELFALPLLHQPGEGWTYGSGITWAGRLVEKLTGQSHHILPQEVSELAGQVSDMTFRRGDGGLRHAPPGLSFFPPLKDCLGGEGAYADLQDYIKVVYSLLVDDEKLLKRETTRLMFQPQLPTQASRDALRETFEVASWAVGDFSGPKEFDWAYGGLLVVGDKHPIRRKGYLCWSGAANLYWFIDRDAGVCGVWGTQVLPAGDEKVRPLIGAFERHVYAMAKEANGNERTSKW</sequence>
<keyword evidence="2" id="KW-1185">Reference proteome</keyword>
<protein>
    <submittedName>
        <fullName evidence="1">Uncharacterized protein</fullName>
    </submittedName>
</protein>
<gene>
    <name evidence="1" type="ORF">ACCO45_000227</name>
</gene>
<dbReference type="EMBL" id="JBGNUJ010000002">
    <property type="protein sequence ID" value="KAL3963223.1"/>
    <property type="molecule type" value="Genomic_DNA"/>
</dbReference>
<evidence type="ECO:0000313" key="2">
    <source>
        <dbReference type="Proteomes" id="UP001638806"/>
    </source>
</evidence>
<reference evidence="1" key="1">
    <citation type="submission" date="2024-12" db="EMBL/GenBank/DDBJ databases">
        <title>Comparative genomics and development of molecular markers within Purpureocillium lilacinum and among Purpureocillium species.</title>
        <authorList>
            <person name="Yeh Z.-Y."/>
            <person name="Ni N.-T."/>
            <person name="Lo P.-H."/>
            <person name="Mushyakhwo K."/>
            <person name="Lin C.-F."/>
            <person name="Nai Y.-S."/>
        </authorList>
    </citation>
    <scope>NUCLEOTIDE SEQUENCE</scope>
    <source>
        <strain evidence="1">NCHU-NPUST-175</strain>
    </source>
</reference>
<comment type="caution">
    <text evidence="1">The sequence shown here is derived from an EMBL/GenBank/DDBJ whole genome shotgun (WGS) entry which is preliminary data.</text>
</comment>
<proteinExistence type="predicted"/>
<organism evidence="1 2">
    <name type="scientific">Purpureocillium lilacinum</name>
    <name type="common">Paecilomyces lilacinus</name>
    <dbReference type="NCBI Taxonomy" id="33203"/>
    <lineage>
        <taxon>Eukaryota</taxon>
        <taxon>Fungi</taxon>
        <taxon>Dikarya</taxon>
        <taxon>Ascomycota</taxon>
        <taxon>Pezizomycotina</taxon>
        <taxon>Sordariomycetes</taxon>
        <taxon>Hypocreomycetidae</taxon>
        <taxon>Hypocreales</taxon>
        <taxon>Ophiocordycipitaceae</taxon>
        <taxon>Purpureocillium</taxon>
    </lineage>
</organism>
<name>A0ACC4E4H0_PURLI</name>
<evidence type="ECO:0000313" key="1">
    <source>
        <dbReference type="EMBL" id="KAL3963223.1"/>
    </source>
</evidence>